<accession>C4F8F0</accession>
<feature type="domain" description="IstB-like ATP-binding" evidence="1">
    <location>
        <begin position="42"/>
        <end position="178"/>
    </location>
</feature>
<reference evidence="2 3" key="1">
    <citation type="submission" date="2009-04" db="EMBL/GenBank/DDBJ databases">
        <authorList>
            <person name="Weinstock G."/>
            <person name="Sodergren E."/>
            <person name="Clifton S."/>
            <person name="Fulton L."/>
            <person name="Fulton B."/>
            <person name="Courtney L."/>
            <person name="Fronick C."/>
            <person name="Harrison M."/>
            <person name="Strong C."/>
            <person name="Farmer C."/>
            <person name="Delahaunty K."/>
            <person name="Markovic C."/>
            <person name="Hall O."/>
            <person name="Minx P."/>
            <person name="Tomlinson C."/>
            <person name="Mitreva M."/>
            <person name="Nelson J."/>
            <person name="Hou S."/>
            <person name="Wollam A."/>
            <person name="Pepin K.H."/>
            <person name="Johnson M."/>
            <person name="Bhonagiri V."/>
            <person name="Nash W.E."/>
            <person name="Warren W."/>
            <person name="Chinwalla A."/>
            <person name="Mardis E.R."/>
            <person name="Wilson R.K."/>
        </authorList>
    </citation>
    <scope>NUCLEOTIDE SEQUENCE [LARGE SCALE GENOMIC DNA]</scope>
    <source>
        <strain evidence="2 3">DSM 13280</strain>
    </source>
</reference>
<comment type="caution">
    <text evidence="2">The sequence shown here is derived from an EMBL/GenBank/DDBJ whole genome shotgun (WGS) entry which is preliminary data.</text>
</comment>
<sequence length="180" mass="19795">MAKIRASQLRSAGLVGEYARADCELGHRLYELAKEGVGAYVHGESGRGKTYAASCAVRMWVDSGGKARLVSAPRLMEEIYAGFERDGDKHALDRACRIPLLALDDFGMERPTETAIEKLSILVDERVKAGLPTIFTSNMRIGVLSNSWGEVPGKRLASRVIGSCRIVELEGEDWRVKCRP</sequence>
<evidence type="ECO:0000313" key="2">
    <source>
        <dbReference type="EMBL" id="EEP44822.1"/>
    </source>
</evidence>
<dbReference type="STRING" id="521003.COLINT_02321"/>
<dbReference type="Proteomes" id="UP000003295">
    <property type="component" value="Unassembled WGS sequence"/>
</dbReference>
<dbReference type="PANTHER" id="PTHR30050:SF4">
    <property type="entry name" value="ATP-BINDING PROTEIN RV3427C IN INSERTION SEQUENCE-RELATED"/>
    <property type="match status" value="1"/>
</dbReference>
<evidence type="ECO:0000259" key="1">
    <source>
        <dbReference type="Pfam" id="PF01695"/>
    </source>
</evidence>
<dbReference type="eggNOG" id="COG1484">
    <property type="taxonomic scope" value="Bacteria"/>
</dbReference>
<dbReference type="AlphaFoldDB" id="C4F8F0"/>
<dbReference type="Gene3D" id="3.40.50.300">
    <property type="entry name" value="P-loop containing nucleotide triphosphate hydrolases"/>
    <property type="match status" value="1"/>
</dbReference>
<organism evidence="2 3">
    <name type="scientific">Collinsella intestinalis DSM 13280</name>
    <dbReference type="NCBI Taxonomy" id="521003"/>
    <lineage>
        <taxon>Bacteria</taxon>
        <taxon>Bacillati</taxon>
        <taxon>Actinomycetota</taxon>
        <taxon>Coriobacteriia</taxon>
        <taxon>Coriobacteriales</taxon>
        <taxon>Coriobacteriaceae</taxon>
        <taxon>Collinsella</taxon>
    </lineage>
</organism>
<dbReference type="GO" id="GO:0005524">
    <property type="term" value="F:ATP binding"/>
    <property type="evidence" value="ECO:0007669"/>
    <property type="project" value="InterPro"/>
</dbReference>
<gene>
    <name evidence="2" type="ORF">COLINT_02321</name>
</gene>
<dbReference type="EMBL" id="ABXH02000005">
    <property type="protein sequence ID" value="EEP44822.1"/>
    <property type="molecule type" value="Genomic_DNA"/>
</dbReference>
<protein>
    <recommendedName>
        <fullName evidence="1">IstB-like ATP-binding domain-containing protein</fullName>
    </recommendedName>
</protein>
<dbReference type="GO" id="GO:0006260">
    <property type="term" value="P:DNA replication"/>
    <property type="evidence" value="ECO:0007669"/>
    <property type="project" value="TreeGrafter"/>
</dbReference>
<dbReference type="InterPro" id="IPR027417">
    <property type="entry name" value="P-loop_NTPase"/>
</dbReference>
<dbReference type="HOGENOM" id="CLU_062999_3_3_11"/>
<dbReference type="Pfam" id="PF01695">
    <property type="entry name" value="IstB_IS21"/>
    <property type="match status" value="1"/>
</dbReference>
<name>C4F8F0_9ACTN</name>
<dbReference type="SUPFAM" id="SSF52540">
    <property type="entry name" value="P-loop containing nucleoside triphosphate hydrolases"/>
    <property type="match status" value="1"/>
</dbReference>
<dbReference type="InterPro" id="IPR002611">
    <property type="entry name" value="IstB_ATP-bd"/>
</dbReference>
<dbReference type="PANTHER" id="PTHR30050">
    <property type="entry name" value="CHROMOSOMAL REPLICATION INITIATOR PROTEIN DNAA"/>
    <property type="match status" value="1"/>
</dbReference>
<proteinExistence type="predicted"/>
<evidence type="ECO:0000313" key="3">
    <source>
        <dbReference type="Proteomes" id="UP000003295"/>
    </source>
</evidence>